<name>A0ACC2UYV9_9TREE</name>
<evidence type="ECO:0000313" key="2">
    <source>
        <dbReference type="Proteomes" id="UP001227268"/>
    </source>
</evidence>
<organism evidence="1 2">
    <name type="scientific">Naganishia friedmannii</name>
    <dbReference type="NCBI Taxonomy" id="89922"/>
    <lineage>
        <taxon>Eukaryota</taxon>
        <taxon>Fungi</taxon>
        <taxon>Dikarya</taxon>
        <taxon>Basidiomycota</taxon>
        <taxon>Agaricomycotina</taxon>
        <taxon>Tremellomycetes</taxon>
        <taxon>Filobasidiales</taxon>
        <taxon>Filobasidiaceae</taxon>
        <taxon>Naganishia</taxon>
    </lineage>
</organism>
<evidence type="ECO:0000313" key="1">
    <source>
        <dbReference type="EMBL" id="KAJ9092274.1"/>
    </source>
</evidence>
<protein>
    <submittedName>
        <fullName evidence="1">Uncharacterized protein</fullName>
    </submittedName>
</protein>
<reference evidence="1" key="1">
    <citation type="submission" date="2023-04" db="EMBL/GenBank/DDBJ databases">
        <title>Draft Genome sequencing of Naganishia species isolated from polar environments using Oxford Nanopore Technology.</title>
        <authorList>
            <person name="Leo P."/>
            <person name="Venkateswaran K."/>
        </authorList>
    </citation>
    <scope>NUCLEOTIDE SEQUENCE</scope>
    <source>
        <strain evidence="1">MNA-CCFEE 5423</strain>
    </source>
</reference>
<comment type="caution">
    <text evidence="1">The sequence shown here is derived from an EMBL/GenBank/DDBJ whole genome shotgun (WGS) entry which is preliminary data.</text>
</comment>
<accession>A0ACC2UYV9</accession>
<keyword evidence="2" id="KW-1185">Reference proteome</keyword>
<proteinExistence type="predicted"/>
<dbReference type="EMBL" id="JASBWT010000040">
    <property type="protein sequence ID" value="KAJ9092274.1"/>
    <property type="molecule type" value="Genomic_DNA"/>
</dbReference>
<sequence length="2804" mass="314955">MPEYIGLNAVGWKEMTSFWWGKALAGIALAGVVLSSFYVIYRIGKVAVDSVQRKRAPQLGVSPTVAKYFKTLKKAHKINRFCGTPRTGPLKSFGVYLGDFSDPPTFEQTELLSRWDAIIVDPFRANIASAVSLAPALSRALARLDIAGVLATKNAVGDDEVLRSIDVIARHVSLIARKGTMDGIVIANWQTHFSSTVCNLLVVHINALGLQVFLEVSPPGYLDPTECIEIDMDSIKGIIFRNGTIMRNGDRRNYFQMDSMRRGLRALAKVSFKGVTTVMMWETLDDDIELSYAVAKRSFNWCRFNCAVSWIGPEAALTNARVAIEQTQVGEPLGAMMWLKTNATVTAQEAWRLNDRVSPKRAGEDEDSLAIYEPLEEYIPDLLAKLTPRSRMGHQITIPDVAGPTVDAQFEWPAGVTESRTNPLTSSPNGLGYKGIGCFPLGLDVSAEAFAGLVDGQRRLRDLGLLDRLRPQELASMTDKLFIRNDDCHDAVYELKHLLLEAQGEEEDRLKVYIGLHSGFRDGAASQFWGLFYVNSKTGCTELYINAKSADRLGSILHTYLSSRNVSRDQCLLAEYHQSEHTEDLSEKWNMSNRFVKDIEQLTPAENLLFLRRLVRTNELNEELEFLRTRFIACCEYQLLEVPTLEQSRALNSATYLEGGISATELIQSRLSWHAQNGLEHPDVSDAISLFTDIDARLPTLLKRQQSGFLASLEDVFAEILKKGNIDVSADIFALAVFCAFRRLALDEIYLEVLDRNPLPNPHPDQAACFAEMFALGSQCQAYFDMTSNVLGAILARRYHNYYLENQPPHRADGITELPTAYSSTLVDVDVKPEKPSVSAYYQVTFLGIFAAPALVDILLLTTIGRGLYLTTYMTSDEKSMATAALMTSLLLSGAISTWIGSGGTYYLHAMAFPALNMFVLTRLIAGIAVSLLVGITTLTAIGLVRGFYAGFIFFLYLGCLSTYLNLLGALSIYQYPGFAFQSGRTVIITCVPILFLSPILTLWIGHDIVVYLCVLYGFLTALLFGMRRIVSQWASWYLNIPFVSDTEIVTWYTKKEESAQVVKDLPQGTDLAATPFPRIALTAEVLKEYNRKPWAKPTNDDFVRRLSTGHEATLLLMDWYSRYTRTTMPYKFSPTWNLQCKAAADTLKDMQKGLKLHNAFVHWRQGSDEVWCGFLYFVIALMDKWVFLISGGSLVGLSDADSTVFRLAVGFGLAYYLMAAVCLDTVAQPLWTLAQKKTDQPITSFELLHEAAVKDARARRNLYWGNLARFFLMHTWGLSIAAAIMWTFEGSRDAVIMFVAYIGAYSGLLFYQYNRVFSGTRALKDLVTAAVIGLVGGPVLVRTLPDFAYGGVSTLAMATWSTALLSFRTADIGRPRSKEAKAGNASKSKPSTYGSSVLAPYRDFTQDQISETFESITSINQDHIYRVQPAIYPGTEVLQAIAVAAETARGDLLSKAFPDANFLICETLRLWRSGELIVELIAQDRLLQPEQERMRVITQDDGDLLRIIIFVHVDGPAQTPMIDVLCHRNIIGEAILQAIAFSRLKLSRSDSDLVGTLLVPPPEGQPISIPEGIRQRLEWYPTECKRSIEGEQAELLRHVLLGLDADHEWDRSPRHIRQSLLNRWKGKAAKLTTADSLWLSKRFGPENSSRRVARGNVGATLVILVSSYAKTLLAVDSSKALLSLSSQFTCERVWASDQLVKAKYQNSRYIDICLDRFRQLFDGTRFAIKFLVISTVADPEYQRELNYVLEDKICLIRWPVKIFLGGMWLYAKTLQRVILPVFLLHSREFVRTLYKYMQGVKTVIKRTRVVIESLDGPLTGFPTVLPGGLVQLSIYQGRPKHLPGESQSAVAVNTYGSSLVLRQRQEYAGKQLTNVYTYEYDKAVSLTVPVTRKCTEGMSKGQVLYYDGHGHIISGSYQKDSDLVQFTLSYRKNANYADELLRGHFVWPHIAIIVEWCAAHPKHLGRLDMSLPYTKVTAATFTQGADVWRSIWDYDHRSHPVIRTTLNGTQVETPAMVLHDWFGVLKKPNYRGFAADNPLCGFTSLRTNLFSRMLGQNAKWSRVSTSSARTHLWQSWKNDKNLDAVTSRWLDELALRSDRILKPYWRARDICRLISAAKYLDTYSDAILVRTDVDPDISAWSSITYKISDLYSFGQGGDTRINTRTLSTQMQDSRDTLHILAMDTGTWPNEGGGVSACRRDVVNDLKSIRWHVIAESANDFGTPKFQIERNIQSLTVLPLWGLDFLTPTHGVFMDSLDSAIQIRSQNTNDLDIKRNFLPILTTLVRCSRAIKFDTNHIQDSTRALVDLNSYFEADRHWSQVWSSEIVKARWRQLWLTEDVENAIPISQWLNAECPTLLHLDNALDMWSRYLFIFSIPLPEEIPDVVQASHHFAGASYGVLCKVKRNCTLHVWDHCISWREVTVFLSSAMSFDSPFVCTSLISLSRMASVLILHHADVVLPCADFFNPGWEIELGTQEGAVEHRRTYARRIDPVVNGICNMNTFKPIEKIQSKTPTVTMLSHVRFVKDIKNAILAADIIVNEWGFTDYKLDIYGDMEKAPAYSIECKEIVASKSLRDYVTLRGLGIASKVLEDAWIFLNSSISEGLPLAMGEAALTGVPVVCTDVGASFRVVTDPTTWKKFSAVVGPNDAYSLARAQINVLGLLDEWSEYAEDEPGYRPKLSLRPTREEVCMITKRMYDKTEQRRRLGMLGRKNVLNSFSGERYLREHEQMLWVGKILNPSYRARMTSLQSVSQSTFSNGYAEKTVLHSKEVLPSCNYTAADTPDETPGLSEKCVESIEIVVERT</sequence>
<dbReference type="Proteomes" id="UP001227268">
    <property type="component" value="Unassembled WGS sequence"/>
</dbReference>
<gene>
    <name evidence="1" type="ORF">QFC21_006916</name>
</gene>